<name>A0A8H7DKC9_9AGAR</name>
<dbReference type="Proteomes" id="UP000623467">
    <property type="component" value="Unassembled WGS sequence"/>
</dbReference>
<dbReference type="PANTHER" id="PTHR31912:SF34">
    <property type="entry name" value="NOTOCHORD-RELATED PROTEIN"/>
    <property type="match status" value="1"/>
</dbReference>
<evidence type="ECO:0000313" key="1">
    <source>
        <dbReference type="EMBL" id="KAF7374456.1"/>
    </source>
</evidence>
<dbReference type="PANTHER" id="PTHR31912">
    <property type="entry name" value="IP13529P"/>
    <property type="match status" value="1"/>
</dbReference>
<evidence type="ECO:0000313" key="2">
    <source>
        <dbReference type="Proteomes" id="UP000623467"/>
    </source>
</evidence>
<organism evidence="1 2">
    <name type="scientific">Mycena sanguinolenta</name>
    <dbReference type="NCBI Taxonomy" id="230812"/>
    <lineage>
        <taxon>Eukaryota</taxon>
        <taxon>Fungi</taxon>
        <taxon>Dikarya</taxon>
        <taxon>Basidiomycota</taxon>
        <taxon>Agaricomycotina</taxon>
        <taxon>Agaricomycetes</taxon>
        <taxon>Agaricomycetidae</taxon>
        <taxon>Agaricales</taxon>
        <taxon>Marasmiineae</taxon>
        <taxon>Mycenaceae</taxon>
        <taxon>Mycena</taxon>
    </lineage>
</organism>
<dbReference type="EMBL" id="JACAZH010000002">
    <property type="protein sequence ID" value="KAF7374456.1"/>
    <property type="molecule type" value="Genomic_DNA"/>
</dbReference>
<gene>
    <name evidence="1" type="ORF">MSAN_00329700</name>
</gene>
<protein>
    <submittedName>
        <fullName evidence="1">Uncharacterized protein</fullName>
    </submittedName>
</protein>
<proteinExistence type="predicted"/>
<reference evidence="1" key="1">
    <citation type="submission" date="2020-05" db="EMBL/GenBank/DDBJ databases">
        <title>Mycena genomes resolve the evolution of fungal bioluminescence.</title>
        <authorList>
            <person name="Tsai I.J."/>
        </authorList>
    </citation>
    <scope>NUCLEOTIDE SEQUENCE</scope>
    <source>
        <strain evidence="1">160909Yilan</strain>
    </source>
</reference>
<comment type="caution">
    <text evidence="1">The sequence shown here is derived from an EMBL/GenBank/DDBJ whole genome shotgun (WGS) entry which is preliminary data.</text>
</comment>
<dbReference type="OrthoDB" id="2689033at2759"/>
<dbReference type="AlphaFoldDB" id="A0A8H7DKC9"/>
<keyword evidence="2" id="KW-1185">Reference proteome</keyword>
<sequence>MAPNRWKPSPDEEQFLQYTEKDKDLGLKAHLQCATHLACLANYTEREGARAEQLLQIAGAYDAQAISDYPELTPDEPVYAPPMFTEPELYDDTFMSSPRANVSQLVEELGQTTRPEIVTPEESRELILQEYQRMLEETYLEAHQDEDTDAFVGDDMPITNLDEDNEDDCFGFSALNNTEYYPYPSKTVMLLDIMDNLPRCRFTSAQMSLVLHFAKQLGVADVPSLKALRKTQQKLQYSCSTKPQKSRSHLGNIFYINDIRDSIARDFANPLVIPHMHFYPEENDGPISETYQAERWMKYTPSQLTPMFLRGFKRFWIKELARLRNGTFIIPHTLILRNGVLTSDASVVVRTLDGRWQCTEEEITVSAEELELDFTDLTAAYGENLIWVDPSVVPDMPNAMRKLVDNDEDLYVVMVSPWADDVSGNKSKQYNKHMNMYTGNGCLPGRLLQQEFNIHYISTSPHASSAEQFAAFWDHVKSTEETPIKCYNAATKRRCRCILRTPGLPADNPQQSEEACHMGGNANFPCRKCKWGGATVEKESDTNYHQCHLTGVARSAQEIRENLNEQLRLSMLRDASSVENIQRNSGTKDKITQYWIGILISKVKAAKAENPRRKAEDIASELKDWLDAQPGDQMNPLLDIAGLDPSQDTPVKLLHTILLGVVKYIWHILNTSQWSDTDRYLFAIRLQSTDISGLTVPPIRAGYMIQYKNNLIGKHFKTLMQTLAFHVHGISTPEQFALVKAAGELGGTTLGSRD</sequence>
<accession>A0A8H7DKC9</accession>